<comment type="caution">
    <text evidence="13">The sequence shown here is derived from an EMBL/GenBank/DDBJ whole genome shotgun (WGS) entry which is preliminary data.</text>
</comment>
<dbReference type="Gene3D" id="2.20.25.10">
    <property type="match status" value="2"/>
</dbReference>
<evidence type="ECO:0000259" key="12">
    <source>
        <dbReference type="PROSITE" id="PS51133"/>
    </source>
</evidence>
<evidence type="ECO:0000256" key="9">
    <source>
        <dbReference type="PROSITE-ProRule" id="PRU00472"/>
    </source>
</evidence>
<dbReference type="PANTHER" id="PTHR11239">
    <property type="entry name" value="DNA-DIRECTED RNA POLYMERASE"/>
    <property type="match status" value="1"/>
</dbReference>
<dbReference type="SUPFAM" id="SSF57783">
    <property type="entry name" value="Zinc beta-ribbon"/>
    <property type="match status" value="2"/>
</dbReference>
<feature type="compositionally biased region" description="Polar residues" evidence="11">
    <location>
        <begin position="194"/>
        <end position="209"/>
    </location>
</feature>
<dbReference type="Proteomes" id="UP001175001">
    <property type="component" value="Unassembled WGS sequence"/>
</dbReference>
<evidence type="ECO:0000256" key="6">
    <source>
        <dbReference type="ARBA" id="ARBA00022833"/>
    </source>
</evidence>
<dbReference type="InterPro" id="IPR034012">
    <property type="entry name" value="Zn_ribbon_RPB9_C"/>
</dbReference>
<dbReference type="InterPro" id="IPR001222">
    <property type="entry name" value="Znf_TFIIS"/>
</dbReference>
<dbReference type="CDD" id="cd10508">
    <property type="entry name" value="Zn-ribbon_RPB9"/>
    <property type="match status" value="1"/>
</dbReference>
<evidence type="ECO:0000256" key="8">
    <source>
        <dbReference type="ARBA" id="ARBA00042129"/>
    </source>
</evidence>
<dbReference type="GO" id="GO:0008270">
    <property type="term" value="F:zinc ion binding"/>
    <property type="evidence" value="ECO:0007669"/>
    <property type="project" value="UniProtKB-KW"/>
</dbReference>
<dbReference type="AlphaFoldDB" id="A0AA39XPQ0"/>
<dbReference type="GO" id="GO:0003899">
    <property type="term" value="F:DNA-directed RNA polymerase activity"/>
    <property type="evidence" value="ECO:0007669"/>
    <property type="project" value="InterPro"/>
</dbReference>
<keyword evidence="4 10" id="KW-0479">Metal-binding</keyword>
<dbReference type="GO" id="GO:0003676">
    <property type="term" value="F:nucleic acid binding"/>
    <property type="evidence" value="ECO:0007669"/>
    <property type="project" value="InterPro"/>
</dbReference>
<name>A0AA39XPQ0_9PEZI</name>
<dbReference type="GO" id="GO:0006367">
    <property type="term" value="P:transcription initiation at RNA polymerase II promoter"/>
    <property type="evidence" value="ECO:0007669"/>
    <property type="project" value="TreeGrafter"/>
</dbReference>
<dbReference type="InterPro" id="IPR001529">
    <property type="entry name" value="Zn_ribbon_RPB9"/>
</dbReference>
<evidence type="ECO:0000256" key="10">
    <source>
        <dbReference type="RuleBase" id="RU003474"/>
    </source>
</evidence>
<dbReference type="SMART" id="SM00661">
    <property type="entry name" value="RPOL9"/>
    <property type="match status" value="1"/>
</dbReference>
<dbReference type="InterPro" id="IPR012164">
    <property type="entry name" value="Rpa12/Rpb9/Rpc10/TFS"/>
</dbReference>
<dbReference type="GO" id="GO:0006283">
    <property type="term" value="P:transcription-coupled nucleotide-excision repair"/>
    <property type="evidence" value="ECO:0007669"/>
    <property type="project" value="TreeGrafter"/>
</dbReference>
<evidence type="ECO:0000256" key="11">
    <source>
        <dbReference type="SAM" id="MobiDB-lite"/>
    </source>
</evidence>
<keyword evidence="6" id="KW-0862">Zinc</keyword>
<organism evidence="13 14">
    <name type="scientific">Lasiodiplodia hormozganensis</name>
    <dbReference type="NCBI Taxonomy" id="869390"/>
    <lineage>
        <taxon>Eukaryota</taxon>
        <taxon>Fungi</taxon>
        <taxon>Dikarya</taxon>
        <taxon>Ascomycota</taxon>
        <taxon>Pezizomycotina</taxon>
        <taxon>Dothideomycetes</taxon>
        <taxon>Dothideomycetes incertae sedis</taxon>
        <taxon>Botryosphaeriales</taxon>
        <taxon>Botryosphaeriaceae</taxon>
        <taxon>Lasiodiplodia</taxon>
    </lineage>
</organism>
<dbReference type="PROSITE" id="PS51133">
    <property type="entry name" value="ZF_TFIIS_2"/>
    <property type="match status" value="1"/>
</dbReference>
<evidence type="ECO:0000313" key="14">
    <source>
        <dbReference type="Proteomes" id="UP001175001"/>
    </source>
</evidence>
<evidence type="ECO:0000313" key="13">
    <source>
        <dbReference type="EMBL" id="KAK0637937.1"/>
    </source>
</evidence>
<evidence type="ECO:0000256" key="1">
    <source>
        <dbReference type="ARBA" id="ARBA00004604"/>
    </source>
</evidence>
<dbReference type="GO" id="GO:0005665">
    <property type="term" value="C:RNA polymerase II, core complex"/>
    <property type="evidence" value="ECO:0007669"/>
    <property type="project" value="TreeGrafter"/>
</dbReference>
<accession>A0AA39XPQ0</accession>
<gene>
    <name evidence="13" type="primary">RPB9</name>
    <name evidence="13" type="ORF">DIS24_g10336</name>
</gene>
<reference evidence="13" key="1">
    <citation type="submission" date="2023-06" db="EMBL/GenBank/DDBJ databases">
        <title>Multi-omics analyses reveal the molecular pathogenesis toolkit of Lasiodiplodia hormozganensis, a cross-kingdom pathogen.</title>
        <authorList>
            <person name="Felix C."/>
            <person name="Meneses R."/>
            <person name="Goncalves M.F.M."/>
            <person name="Tilleman L."/>
            <person name="Duarte A.S."/>
            <person name="Jorrin-Novo J.V."/>
            <person name="Van De Peer Y."/>
            <person name="Deforce D."/>
            <person name="Van Nieuwerburgh F."/>
            <person name="Esteves A.C."/>
            <person name="Alves A."/>
        </authorList>
    </citation>
    <scope>NUCLEOTIDE SEQUENCE</scope>
    <source>
        <strain evidence="13">CBS 339.90</strain>
    </source>
</reference>
<evidence type="ECO:0000256" key="4">
    <source>
        <dbReference type="ARBA" id="ARBA00022723"/>
    </source>
</evidence>
<keyword evidence="10 13" id="KW-0240">DNA-directed RNA polymerase</keyword>
<comment type="subcellular location">
    <subcellularLocation>
        <location evidence="1">Nucleus</location>
        <location evidence="1">Nucleolus</location>
    </subcellularLocation>
</comment>
<keyword evidence="7" id="KW-0539">Nucleus</keyword>
<proteinExistence type="inferred from homology"/>
<keyword evidence="14" id="KW-1185">Reference proteome</keyword>
<evidence type="ECO:0000256" key="7">
    <source>
        <dbReference type="ARBA" id="ARBA00023242"/>
    </source>
</evidence>
<keyword evidence="10" id="KW-0804">Transcription</keyword>
<comment type="subunit">
    <text evidence="2">Component of the RNA polymerase II (Pol II) complex consisting of 12 subunits.</text>
</comment>
<feature type="domain" description="TFIIS-type" evidence="12">
    <location>
        <begin position="211"/>
        <end position="253"/>
    </location>
</feature>
<feature type="region of interest" description="Disordered" evidence="11">
    <location>
        <begin position="192"/>
        <end position="216"/>
    </location>
</feature>
<dbReference type="EMBL" id="JAUJDW010000108">
    <property type="protein sequence ID" value="KAK0637937.1"/>
    <property type="molecule type" value="Genomic_DNA"/>
</dbReference>
<sequence>MADYASPAPSDGGNTEPKKITFRFCADCSNLLYPRENPEDRNSLQFACRTCNYYTDADTSCIYRNEMSNTAAETAGVTSDLGQDPTVSNAAVHTGAPPHHHSGNMNPYMDVEDMDMNVMDDVPSFCTMCGQEIFCEICGQETKDAGLFIEADDEDPHHALHANRPKEIPLGPADEYDFDEDNDADMMDHDHHVNGQSHMTERNGTQQEQESNKPCPKCGETEAVFFQSQQRTAETGMKLYYVCVSPTCGHVWQ</sequence>
<dbReference type="SMART" id="SM00440">
    <property type="entry name" value="ZnF_C2C2"/>
    <property type="match status" value="1"/>
</dbReference>
<comment type="similarity">
    <text evidence="10">Belongs to the archaeal rpoM/eukaryotic RPA12/RPB9/RPC11 RNA polymerase family.</text>
</comment>
<evidence type="ECO:0000256" key="5">
    <source>
        <dbReference type="ARBA" id="ARBA00022771"/>
    </source>
</evidence>
<protein>
    <recommendedName>
        <fullName evidence="3">DNA-directed RNA polymerase II subunit RPB9</fullName>
    </recommendedName>
    <alternativeName>
        <fullName evidence="8">DNA-directed RNA polymerase II subunit 9</fullName>
    </alternativeName>
</protein>
<dbReference type="Pfam" id="PF02150">
    <property type="entry name" value="Zn_ribbon_RPB9"/>
    <property type="match status" value="1"/>
</dbReference>
<keyword evidence="5 9" id="KW-0863">Zinc-finger</keyword>
<evidence type="ECO:0000256" key="3">
    <source>
        <dbReference type="ARBA" id="ARBA00015926"/>
    </source>
</evidence>
<dbReference type="GO" id="GO:0005730">
    <property type="term" value="C:nucleolus"/>
    <property type="evidence" value="ECO:0007669"/>
    <property type="project" value="UniProtKB-SubCell"/>
</dbReference>
<dbReference type="PANTHER" id="PTHR11239:SF1">
    <property type="entry name" value="DNA-DIRECTED RNA POLYMERASE II SUBUNIT RPB9"/>
    <property type="match status" value="1"/>
</dbReference>
<dbReference type="Pfam" id="PF01096">
    <property type="entry name" value="Zn_ribbon_TFIIS"/>
    <property type="match status" value="1"/>
</dbReference>
<evidence type="ECO:0000256" key="2">
    <source>
        <dbReference type="ARBA" id="ARBA00011730"/>
    </source>
</evidence>
<dbReference type="GO" id="GO:0001193">
    <property type="term" value="P:maintenance of transcriptional fidelity during transcription elongation by RNA polymerase II"/>
    <property type="evidence" value="ECO:0007669"/>
    <property type="project" value="TreeGrafter"/>
</dbReference>